<proteinExistence type="predicted"/>
<evidence type="ECO:0000313" key="1">
    <source>
        <dbReference type="EMBL" id="CAG6452568.1"/>
    </source>
</evidence>
<sequence>MVQVCSSLLVSSISSSHSSSSSVAFYRAKYGLGLAKPCVSCYLHKLRRLAPPRRETSLYCSDWATKRMAGRGKHRDSSKICRLCLGKEVKLTRPFKDQVGTNTALLQKIYECTTVKVSFPVVK</sequence>
<accession>A0A8D8ACB6</accession>
<organism evidence="1">
    <name type="scientific">Culex pipiens</name>
    <name type="common">House mosquito</name>
    <dbReference type="NCBI Taxonomy" id="7175"/>
    <lineage>
        <taxon>Eukaryota</taxon>
        <taxon>Metazoa</taxon>
        <taxon>Ecdysozoa</taxon>
        <taxon>Arthropoda</taxon>
        <taxon>Hexapoda</taxon>
        <taxon>Insecta</taxon>
        <taxon>Pterygota</taxon>
        <taxon>Neoptera</taxon>
        <taxon>Endopterygota</taxon>
        <taxon>Diptera</taxon>
        <taxon>Nematocera</taxon>
        <taxon>Culicoidea</taxon>
        <taxon>Culicidae</taxon>
        <taxon>Culicinae</taxon>
        <taxon>Culicini</taxon>
        <taxon>Culex</taxon>
        <taxon>Culex</taxon>
    </lineage>
</organism>
<name>A0A8D8ACB6_CULPI</name>
<reference evidence="1" key="1">
    <citation type="submission" date="2021-05" db="EMBL/GenBank/DDBJ databases">
        <authorList>
            <person name="Alioto T."/>
            <person name="Alioto T."/>
            <person name="Gomez Garrido J."/>
        </authorList>
    </citation>
    <scope>NUCLEOTIDE SEQUENCE</scope>
</reference>
<dbReference type="AlphaFoldDB" id="A0A8D8ACB6"/>
<protein>
    <submittedName>
        <fullName evidence="1">(northern house mosquito) hypothetical protein</fullName>
    </submittedName>
</protein>
<dbReference type="EMBL" id="HBUE01020970">
    <property type="protein sequence ID" value="CAG6452568.1"/>
    <property type="molecule type" value="Transcribed_RNA"/>
</dbReference>